<evidence type="ECO:0000313" key="1">
    <source>
        <dbReference type="EMBL" id="GMF34460.1"/>
    </source>
</evidence>
<name>A0A9W6XA62_9STRA</name>
<keyword evidence="2" id="KW-1185">Reference proteome</keyword>
<protein>
    <submittedName>
        <fullName evidence="1">Unnamed protein product</fullName>
    </submittedName>
</protein>
<dbReference type="PANTHER" id="PTHR47169">
    <property type="entry name" value="OS01G0541250 PROTEIN"/>
    <property type="match status" value="1"/>
</dbReference>
<gene>
    <name evidence="1" type="ORF">Pfra01_000886600</name>
</gene>
<organism evidence="1 2">
    <name type="scientific">Phytophthora fragariaefolia</name>
    <dbReference type="NCBI Taxonomy" id="1490495"/>
    <lineage>
        <taxon>Eukaryota</taxon>
        <taxon>Sar</taxon>
        <taxon>Stramenopiles</taxon>
        <taxon>Oomycota</taxon>
        <taxon>Peronosporomycetes</taxon>
        <taxon>Peronosporales</taxon>
        <taxon>Peronosporaceae</taxon>
        <taxon>Phytophthora</taxon>
    </lineage>
</organism>
<comment type="caution">
    <text evidence="1">The sequence shown here is derived from an EMBL/GenBank/DDBJ whole genome shotgun (WGS) entry which is preliminary data.</text>
</comment>
<sequence>MQLLMVKIDATALCDFNDVLSSTSDQELAPVHSFAWHTGREATGQSELGFRPFSMSLIPEPTSTSTSTMPSFPSAPRRTKNITITESYWELPPQTINFAFMSLQDSMDQCIIQRGDNDFKPRHTKKAQLEREGRLPLRIRCSDEAAEYAINPSVL</sequence>
<accession>A0A9W6XA62</accession>
<dbReference type="Proteomes" id="UP001165121">
    <property type="component" value="Unassembled WGS sequence"/>
</dbReference>
<dbReference type="PANTHER" id="PTHR47169:SF2">
    <property type="entry name" value="OS01G0541250 PROTEIN"/>
    <property type="match status" value="1"/>
</dbReference>
<evidence type="ECO:0000313" key="2">
    <source>
        <dbReference type="Proteomes" id="UP001165121"/>
    </source>
</evidence>
<dbReference type="EMBL" id="BSXT01000810">
    <property type="protein sequence ID" value="GMF34460.1"/>
    <property type="molecule type" value="Genomic_DNA"/>
</dbReference>
<reference evidence="1" key="1">
    <citation type="submission" date="2023-04" db="EMBL/GenBank/DDBJ databases">
        <title>Phytophthora fragariaefolia NBRC 109709.</title>
        <authorList>
            <person name="Ichikawa N."/>
            <person name="Sato H."/>
            <person name="Tonouchi N."/>
        </authorList>
    </citation>
    <scope>NUCLEOTIDE SEQUENCE</scope>
    <source>
        <strain evidence="1">NBRC 109709</strain>
    </source>
</reference>
<proteinExistence type="predicted"/>
<dbReference type="AlphaFoldDB" id="A0A9W6XA62"/>